<dbReference type="SMART" id="SM00354">
    <property type="entry name" value="HTH_LACI"/>
    <property type="match status" value="1"/>
</dbReference>
<feature type="domain" description="HTH lacI-type" evidence="4">
    <location>
        <begin position="6"/>
        <end position="61"/>
    </location>
</feature>
<dbReference type="Pfam" id="PF00356">
    <property type="entry name" value="LacI"/>
    <property type="match status" value="1"/>
</dbReference>
<keyword evidence="1" id="KW-0805">Transcription regulation</keyword>
<gene>
    <name evidence="5" type="ORF">ACFQGU_14750</name>
</gene>
<keyword evidence="6" id="KW-1185">Reference proteome</keyword>
<evidence type="ECO:0000259" key="4">
    <source>
        <dbReference type="PROSITE" id="PS50932"/>
    </source>
</evidence>
<dbReference type="GO" id="GO:0003677">
    <property type="term" value="F:DNA binding"/>
    <property type="evidence" value="ECO:0007669"/>
    <property type="project" value="UniProtKB-KW"/>
</dbReference>
<dbReference type="Gene3D" id="1.10.260.40">
    <property type="entry name" value="lambda repressor-like DNA-binding domains"/>
    <property type="match status" value="1"/>
</dbReference>
<keyword evidence="3" id="KW-0804">Transcription</keyword>
<dbReference type="SUPFAM" id="SSF47413">
    <property type="entry name" value="lambda repressor-like DNA-binding domains"/>
    <property type="match status" value="1"/>
</dbReference>
<dbReference type="InterPro" id="IPR000843">
    <property type="entry name" value="HTH_LacI"/>
</dbReference>
<dbReference type="Gene3D" id="3.40.50.2300">
    <property type="match status" value="2"/>
</dbReference>
<proteinExistence type="predicted"/>
<dbReference type="EMBL" id="JBHSTI010000008">
    <property type="protein sequence ID" value="MFC6239140.1"/>
    <property type="molecule type" value="Genomic_DNA"/>
</dbReference>
<dbReference type="Proteomes" id="UP001596138">
    <property type="component" value="Unassembled WGS sequence"/>
</dbReference>
<keyword evidence="2 5" id="KW-0238">DNA-binding</keyword>
<dbReference type="SUPFAM" id="SSF53822">
    <property type="entry name" value="Periplasmic binding protein-like I"/>
    <property type="match status" value="1"/>
</dbReference>
<dbReference type="PANTHER" id="PTHR30146">
    <property type="entry name" value="LACI-RELATED TRANSCRIPTIONAL REPRESSOR"/>
    <property type="match status" value="1"/>
</dbReference>
<dbReference type="InterPro" id="IPR028082">
    <property type="entry name" value="Peripla_BP_I"/>
</dbReference>
<evidence type="ECO:0000256" key="2">
    <source>
        <dbReference type="ARBA" id="ARBA00023125"/>
    </source>
</evidence>
<evidence type="ECO:0000256" key="1">
    <source>
        <dbReference type="ARBA" id="ARBA00023015"/>
    </source>
</evidence>
<dbReference type="CDD" id="cd06279">
    <property type="entry name" value="PBP1_LacI-like"/>
    <property type="match status" value="1"/>
</dbReference>
<evidence type="ECO:0000256" key="3">
    <source>
        <dbReference type="ARBA" id="ARBA00023163"/>
    </source>
</evidence>
<dbReference type="PANTHER" id="PTHR30146:SF138">
    <property type="entry name" value="TRANSCRIPTIONAL REGULATORY PROTEIN"/>
    <property type="match status" value="1"/>
</dbReference>
<dbReference type="CDD" id="cd01392">
    <property type="entry name" value="HTH_LacI"/>
    <property type="match status" value="1"/>
</dbReference>
<dbReference type="InterPro" id="IPR046335">
    <property type="entry name" value="LacI/GalR-like_sensor"/>
</dbReference>
<dbReference type="RefSeq" id="WP_386767951.1">
    <property type="nucleotide sequence ID" value="NZ_JBHSTI010000008.1"/>
</dbReference>
<name>A0ABW1T4Z3_9ACTN</name>
<protein>
    <submittedName>
        <fullName evidence="5">LacI family DNA-binding transcriptional regulator</fullName>
    </submittedName>
</protein>
<comment type="caution">
    <text evidence="5">The sequence shown here is derived from an EMBL/GenBank/DDBJ whole genome shotgun (WGS) entry which is preliminary data.</text>
</comment>
<evidence type="ECO:0000313" key="5">
    <source>
        <dbReference type="EMBL" id="MFC6239140.1"/>
    </source>
</evidence>
<organism evidence="5 6">
    <name type="scientific">Longivirga aurantiaca</name>
    <dbReference type="NCBI Taxonomy" id="1837743"/>
    <lineage>
        <taxon>Bacteria</taxon>
        <taxon>Bacillati</taxon>
        <taxon>Actinomycetota</taxon>
        <taxon>Actinomycetes</taxon>
        <taxon>Sporichthyales</taxon>
        <taxon>Sporichthyaceae</taxon>
        <taxon>Longivirga</taxon>
    </lineage>
</organism>
<sequence length="349" mass="35590">MAAERPTLDTVAQAAGVSRMTVSNAYNRPDQLSAATRARVLAVAAELGYGGPDPAGRSLRRGSTGTIGIVLTESLSYAFTDPGLVAFLRGIADVLSPAGRAMLLVPTHAGGAEDLVRSALVDAFVVCSLGDDDPVVAAVRSRGLPLVTMGSPRLKGVPFLGIDNAAASGLAADHLVALGHRRLAVVGVPTTMTLDPDGPAVPSRGGFRRRVEGFVAAASRHGVDPASITVVEARNNSTDAGREAAAALMTGRRRPTGIFAVSDALALGVLGAAADADLHVPGDVSVVGFDGIDEAGYSRPPLTTVAQDLRAQGRLAGTAALTLLEGSPVQIPRTVPELVVRASTAPPRR</sequence>
<dbReference type="InterPro" id="IPR010982">
    <property type="entry name" value="Lambda_DNA-bd_dom_sf"/>
</dbReference>
<accession>A0ABW1T4Z3</accession>
<reference evidence="6" key="1">
    <citation type="journal article" date="2019" name="Int. J. Syst. Evol. Microbiol.">
        <title>The Global Catalogue of Microorganisms (GCM) 10K type strain sequencing project: providing services to taxonomists for standard genome sequencing and annotation.</title>
        <authorList>
            <consortium name="The Broad Institute Genomics Platform"/>
            <consortium name="The Broad Institute Genome Sequencing Center for Infectious Disease"/>
            <person name="Wu L."/>
            <person name="Ma J."/>
        </authorList>
    </citation>
    <scope>NUCLEOTIDE SEQUENCE [LARGE SCALE GENOMIC DNA]</scope>
    <source>
        <strain evidence="6">CGMCC 4.7317</strain>
    </source>
</reference>
<dbReference type="PROSITE" id="PS50932">
    <property type="entry name" value="HTH_LACI_2"/>
    <property type="match status" value="1"/>
</dbReference>
<dbReference type="Pfam" id="PF13377">
    <property type="entry name" value="Peripla_BP_3"/>
    <property type="match status" value="1"/>
</dbReference>
<evidence type="ECO:0000313" key="6">
    <source>
        <dbReference type="Proteomes" id="UP001596138"/>
    </source>
</evidence>